<feature type="compositionally biased region" description="Basic and acidic residues" evidence="2">
    <location>
        <begin position="447"/>
        <end position="461"/>
    </location>
</feature>
<evidence type="ECO:0000256" key="2">
    <source>
        <dbReference type="SAM" id="MobiDB-lite"/>
    </source>
</evidence>
<reference evidence="4" key="1">
    <citation type="submission" date="2020-05" db="EMBL/GenBank/DDBJ databases">
        <title>Phylogenomic resolution of chytrid fungi.</title>
        <authorList>
            <person name="Stajich J.E."/>
            <person name="Amses K."/>
            <person name="Simmons R."/>
            <person name="Seto K."/>
            <person name="Myers J."/>
            <person name="Bonds A."/>
            <person name="Quandt C.A."/>
            <person name="Barry K."/>
            <person name="Liu P."/>
            <person name="Grigoriev I."/>
            <person name="Longcore J.E."/>
            <person name="James T.Y."/>
        </authorList>
    </citation>
    <scope>NUCLEOTIDE SEQUENCE</scope>
    <source>
        <strain evidence="4">JEL0476</strain>
    </source>
</reference>
<dbReference type="Proteomes" id="UP001211065">
    <property type="component" value="Unassembled WGS sequence"/>
</dbReference>
<comment type="caution">
    <text evidence="4">The sequence shown here is derived from an EMBL/GenBank/DDBJ whole genome shotgun (WGS) entry which is preliminary data.</text>
</comment>
<dbReference type="InterPro" id="IPR008984">
    <property type="entry name" value="SMAD_FHA_dom_sf"/>
</dbReference>
<sequence>MEEFKLPYIPTELIRQQDTLAKSIDLNYEEPEFSSKPIHHYSFEVLKTGTILEETPTFSKNFSTIGRLPICDISLGEVLLFDLNSTHGTFVNKTRIEPRKYVKIKAGDMIKFGESTRLYILKGGPLENFEEKVPITKTNVSKRKIKEEEFSWGFKPDAEEELEEREDLDNDTAYYKRDPKKALRNWADQRGQEIIVQFSEEGTKTKTYAAKLVLEVNSGEEEFFGTSHKKKEAEVLAYLEACTKLDRLGLLRGDNNKTGQRIKGNSDDELDSFYDRTKKSKIKDKQDDGAVQNYDSLMKNKEEILKELADISTNLNELHNNSKIIEDDEEDELEKFMQKQSKELLQSNIDSCNKRKQELELQLEKVLLLLKVVGGPLEFAKPSLASSAQSNAKLVIEKPPARSLIESPVKKKKNANNSLQDYLNRYNKNEEYKHSNSIEEKTTIYHSTNDSKRKSPEHPDAQEDNDLNETEKKDLKRKRIFNVPTAEVSQEQLQIEGGEIVDDWIPPNGSTTEDIKLLNEKYGY</sequence>
<name>A0AAD5U4K8_9FUNG</name>
<dbReference type="EMBL" id="JADGJW010000107">
    <property type="protein sequence ID" value="KAJ3224045.1"/>
    <property type="molecule type" value="Genomic_DNA"/>
</dbReference>
<evidence type="ECO:0000256" key="1">
    <source>
        <dbReference type="SAM" id="Coils"/>
    </source>
</evidence>
<evidence type="ECO:0000313" key="5">
    <source>
        <dbReference type="Proteomes" id="UP001211065"/>
    </source>
</evidence>
<feature type="domain" description="FHA" evidence="3">
    <location>
        <begin position="76"/>
        <end position="113"/>
    </location>
</feature>
<accession>A0AAD5U4K8</accession>
<dbReference type="InterPro" id="IPR000253">
    <property type="entry name" value="FHA_dom"/>
</dbReference>
<gene>
    <name evidence="4" type="ORF">HK099_000323</name>
</gene>
<keyword evidence="5" id="KW-1185">Reference proteome</keyword>
<dbReference type="PANTHER" id="PTHR23308">
    <property type="entry name" value="NUCLEAR INHIBITOR OF PROTEIN PHOSPHATASE-1"/>
    <property type="match status" value="1"/>
</dbReference>
<evidence type="ECO:0000259" key="3">
    <source>
        <dbReference type="Pfam" id="PF00498"/>
    </source>
</evidence>
<evidence type="ECO:0000313" key="4">
    <source>
        <dbReference type="EMBL" id="KAJ3224045.1"/>
    </source>
</evidence>
<dbReference type="AlphaFoldDB" id="A0AAD5U4K8"/>
<dbReference type="SUPFAM" id="SSF49879">
    <property type="entry name" value="SMAD/FHA domain"/>
    <property type="match status" value="1"/>
</dbReference>
<dbReference type="Gene3D" id="2.60.200.20">
    <property type="match status" value="2"/>
</dbReference>
<dbReference type="Pfam" id="PF00498">
    <property type="entry name" value="FHA"/>
    <property type="match status" value="1"/>
</dbReference>
<proteinExistence type="predicted"/>
<dbReference type="InterPro" id="IPR050923">
    <property type="entry name" value="Cell_Proc_Reg/RNA_Proc"/>
</dbReference>
<keyword evidence="1" id="KW-0175">Coiled coil</keyword>
<feature type="region of interest" description="Disordered" evidence="2">
    <location>
        <begin position="447"/>
        <end position="478"/>
    </location>
</feature>
<protein>
    <recommendedName>
        <fullName evidence="3">FHA domain-containing protein</fullName>
    </recommendedName>
</protein>
<organism evidence="4 5">
    <name type="scientific">Clydaea vesicula</name>
    <dbReference type="NCBI Taxonomy" id="447962"/>
    <lineage>
        <taxon>Eukaryota</taxon>
        <taxon>Fungi</taxon>
        <taxon>Fungi incertae sedis</taxon>
        <taxon>Chytridiomycota</taxon>
        <taxon>Chytridiomycota incertae sedis</taxon>
        <taxon>Chytridiomycetes</taxon>
        <taxon>Lobulomycetales</taxon>
        <taxon>Lobulomycetaceae</taxon>
        <taxon>Clydaea</taxon>
    </lineage>
</organism>
<feature type="coiled-coil region" evidence="1">
    <location>
        <begin position="294"/>
        <end position="369"/>
    </location>
</feature>
<dbReference type="Gene3D" id="3.30.160.20">
    <property type="match status" value="1"/>
</dbReference>